<gene>
    <name evidence="2" type="ORF">CA267_017030</name>
</gene>
<keyword evidence="1" id="KW-0472">Membrane</keyword>
<feature type="transmembrane region" description="Helical" evidence="1">
    <location>
        <begin position="128"/>
        <end position="149"/>
    </location>
</feature>
<sequence length="164" mass="18744">MSFDISPITIINLTCLIVYSAVVRRLTSFTYVMVGIIAIEALHQALTLTLMPLANSEHHNYLIFSLWYLGFAFSDFLCVGLVILGVKYSRQKMERASKFILGLLIAFGVFQVVRYIERLLIDSEFMGYVYAYVIVAMNYFVSLILVIYIGKCIYERIINDSSYG</sequence>
<reference evidence="2 3" key="2">
    <citation type="submission" date="2020-04" db="EMBL/GenBank/DDBJ databases">
        <title>Complete genome sequence of Alteromonas pelagimontana 5.12T.</title>
        <authorList>
            <person name="Sinha R.K."/>
            <person name="Krishnan K.P."/>
            <person name="Kurian J.P."/>
        </authorList>
    </citation>
    <scope>NUCLEOTIDE SEQUENCE [LARGE SCALE GENOMIC DNA]</scope>
    <source>
        <strain evidence="2 3">5.12</strain>
    </source>
</reference>
<dbReference type="OrthoDB" id="6292275at2"/>
<dbReference type="EMBL" id="CP052766">
    <property type="protein sequence ID" value="QJR82333.1"/>
    <property type="molecule type" value="Genomic_DNA"/>
</dbReference>
<dbReference type="RefSeq" id="WP_075609676.1">
    <property type="nucleotide sequence ID" value="NZ_CP052766.1"/>
</dbReference>
<feature type="transmembrane region" description="Helical" evidence="1">
    <location>
        <begin position="98"/>
        <end position="116"/>
    </location>
</feature>
<keyword evidence="1" id="KW-0812">Transmembrane</keyword>
<evidence type="ECO:0000313" key="2">
    <source>
        <dbReference type="EMBL" id="QJR82333.1"/>
    </source>
</evidence>
<dbReference type="AlphaFoldDB" id="A0A6M4MGY1"/>
<proteinExistence type="predicted"/>
<keyword evidence="1" id="KW-1133">Transmembrane helix</keyword>
<dbReference type="KEGG" id="apel:CA267_017030"/>
<evidence type="ECO:0000256" key="1">
    <source>
        <dbReference type="SAM" id="Phobius"/>
    </source>
</evidence>
<dbReference type="Proteomes" id="UP000219285">
    <property type="component" value="Chromosome"/>
</dbReference>
<accession>A0A6M4MGY1</accession>
<evidence type="ECO:0000313" key="3">
    <source>
        <dbReference type="Proteomes" id="UP000219285"/>
    </source>
</evidence>
<feature type="transmembrane region" description="Helical" evidence="1">
    <location>
        <begin position="66"/>
        <end position="86"/>
    </location>
</feature>
<name>A0A6M4MGY1_9ALTE</name>
<reference evidence="3" key="1">
    <citation type="submission" date="2014-12" db="EMBL/GenBank/DDBJ databases">
        <title>Complete genome sequence of a multi-drug resistant Klebsiella pneumoniae.</title>
        <authorList>
            <person name="Hua X."/>
            <person name="Chen Q."/>
            <person name="Li X."/>
            <person name="Feng Y."/>
            <person name="Ruan Z."/>
            <person name="Yu Y."/>
        </authorList>
    </citation>
    <scope>NUCLEOTIDE SEQUENCE [LARGE SCALE GENOMIC DNA]</scope>
    <source>
        <strain evidence="3">5.12</strain>
    </source>
</reference>
<keyword evidence="3" id="KW-1185">Reference proteome</keyword>
<feature type="transmembrane region" description="Helical" evidence="1">
    <location>
        <begin position="29"/>
        <end position="54"/>
    </location>
</feature>
<protein>
    <submittedName>
        <fullName evidence="2">Uncharacterized protein</fullName>
    </submittedName>
</protein>
<organism evidence="2 3">
    <name type="scientific">Alteromonas pelagimontana</name>
    <dbReference type="NCBI Taxonomy" id="1858656"/>
    <lineage>
        <taxon>Bacteria</taxon>
        <taxon>Pseudomonadati</taxon>
        <taxon>Pseudomonadota</taxon>
        <taxon>Gammaproteobacteria</taxon>
        <taxon>Alteromonadales</taxon>
        <taxon>Alteromonadaceae</taxon>
        <taxon>Alteromonas/Salinimonas group</taxon>
        <taxon>Alteromonas</taxon>
    </lineage>
</organism>
<feature type="transmembrane region" description="Helical" evidence="1">
    <location>
        <begin position="6"/>
        <end position="22"/>
    </location>
</feature>